<dbReference type="Proteomes" id="UP000315389">
    <property type="component" value="Unassembled WGS sequence"/>
</dbReference>
<feature type="signal peptide" evidence="1">
    <location>
        <begin position="1"/>
        <end position="31"/>
    </location>
</feature>
<dbReference type="RefSeq" id="WP_142120076.1">
    <property type="nucleotide sequence ID" value="NZ_BAAASV010000001.1"/>
</dbReference>
<keyword evidence="1" id="KW-0732">Signal</keyword>
<evidence type="ECO:0000256" key="1">
    <source>
        <dbReference type="SAM" id="SignalP"/>
    </source>
</evidence>
<protein>
    <submittedName>
        <fullName evidence="2">Uncharacterized protein</fullName>
    </submittedName>
</protein>
<gene>
    <name evidence="2" type="ORF">FB461_1363</name>
</gene>
<name>A0A542ZXA5_RARFA</name>
<comment type="caution">
    <text evidence="2">The sequence shown here is derived from an EMBL/GenBank/DDBJ whole genome shotgun (WGS) entry which is preliminary data.</text>
</comment>
<feature type="chain" id="PRO_5021982915" evidence="1">
    <location>
        <begin position="32"/>
        <end position="280"/>
    </location>
</feature>
<organism evidence="2 3">
    <name type="scientific">Rarobacter faecitabidus</name>
    <dbReference type="NCBI Taxonomy" id="13243"/>
    <lineage>
        <taxon>Bacteria</taxon>
        <taxon>Bacillati</taxon>
        <taxon>Actinomycetota</taxon>
        <taxon>Actinomycetes</taxon>
        <taxon>Micrococcales</taxon>
        <taxon>Rarobacteraceae</taxon>
        <taxon>Rarobacter</taxon>
    </lineage>
</organism>
<proteinExistence type="predicted"/>
<keyword evidence="3" id="KW-1185">Reference proteome</keyword>
<evidence type="ECO:0000313" key="3">
    <source>
        <dbReference type="Proteomes" id="UP000315389"/>
    </source>
</evidence>
<dbReference type="AlphaFoldDB" id="A0A542ZXA5"/>
<sequence>MNTHRIKFAAIASAFALAGGLGLAAAPAATAAPAPGAFAVSSIGKLPSTIKLTKSTKEHAFTVSLTGTPADAGYTDSNGDGAYVSYRATTADYSSWYKATRVSTVVKKANVIQPTIWGPTTAFATGTVAGFTLRVSPYTTPGKYNVSVPITQSQSVGYDPTTKVTRWVTKTVTIVAPAAVGKSQTSYSSNTWKTGQTAKITVRAPEFKKGAKAYLYYRAPGAKKFKVVAKKKFTKAKYSRVTVTLKSKKLRVGGRAYVKVSKNKYAKAYKFKSQKIKRMY</sequence>
<evidence type="ECO:0000313" key="2">
    <source>
        <dbReference type="EMBL" id="TQL64840.1"/>
    </source>
</evidence>
<dbReference type="OrthoDB" id="9910233at2"/>
<accession>A0A542ZXA5</accession>
<dbReference type="EMBL" id="VFOS01000001">
    <property type="protein sequence ID" value="TQL64840.1"/>
    <property type="molecule type" value="Genomic_DNA"/>
</dbReference>
<reference evidence="2 3" key="1">
    <citation type="submission" date="2019-06" db="EMBL/GenBank/DDBJ databases">
        <title>Sequencing the genomes of 1000 actinobacteria strains.</title>
        <authorList>
            <person name="Klenk H.-P."/>
        </authorList>
    </citation>
    <scope>NUCLEOTIDE SEQUENCE [LARGE SCALE GENOMIC DNA]</scope>
    <source>
        <strain evidence="2 3">DSM 4813</strain>
    </source>
</reference>